<evidence type="ECO:0000313" key="1">
    <source>
        <dbReference type="EMBL" id="CUR55550.1"/>
    </source>
</evidence>
<protein>
    <submittedName>
        <fullName evidence="1">Uncharacterized protein</fullName>
    </submittedName>
</protein>
<sequence>MALTRLSSLRLVQSRNGPTRHWLLVHTKMPTGTRRDLGVFVHCVLRASSLRSTSTQTHPDVLKIVTRGAATLDRSRNTLDRYVRVRQSQLATVP</sequence>
<organism evidence="1">
    <name type="scientific">metagenome</name>
    <dbReference type="NCBI Taxonomy" id="256318"/>
    <lineage>
        <taxon>unclassified sequences</taxon>
        <taxon>metagenomes</taxon>
    </lineage>
</organism>
<name>A0A2P2C0K2_9ZZZZ</name>
<reference evidence="1" key="1">
    <citation type="submission" date="2015-08" db="EMBL/GenBank/DDBJ databases">
        <authorList>
            <person name="Babu N.S."/>
            <person name="Beckwith C.J."/>
            <person name="Beseler K.G."/>
            <person name="Brison A."/>
            <person name="Carone J.V."/>
            <person name="Caskin T.P."/>
            <person name="Diamond M."/>
            <person name="Durham M.E."/>
            <person name="Foxe J.M."/>
            <person name="Go M."/>
            <person name="Henderson B.A."/>
            <person name="Jones I.B."/>
            <person name="McGettigan J.A."/>
            <person name="Micheletti S.J."/>
            <person name="Nasrallah M.E."/>
            <person name="Ortiz D."/>
            <person name="Piller C.R."/>
            <person name="Privatt S.R."/>
            <person name="Schneider S.L."/>
            <person name="Sharp S."/>
            <person name="Smith T.C."/>
            <person name="Stanton J.D."/>
            <person name="Ullery H.E."/>
            <person name="Wilson R.J."/>
            <person name="Serrano M.G."/>
            <person name="Buck G."/>
            <person name="Lee V."/>
            <person name="Wang Y."/>
            <person name="Carvalho R."/>
            <person name="Voegtly L."/>
            <person name="Shi R."/>
            <person name="Duckworth R."/>
            <person name="Johnson A."/>
            <person name="Loviza R."/>
            <person name="Walstead R."/>
            <person name="Shah Z."/>
            <person name="Kiflezghi M."/>
            <person name="Wade K."/>
            <person name="Ball S.L."/>
            <person name="Bradley K.W."/>
            <person name="Asai D.J."/>
            <person name="Bowman C.A."/>
            <person name="Russell D.A."/>
            <person name="Pope W.H."/>
            <person name="Jacobs-Sera D."/>
            <person name="Hendrix R.W."/>
            <person name="Hatfull G.F."/>
        </authorList>
    </citation>
    <scope>NUCLEOTIDE SEQUENCE</scope>
</reference>
<dbReference type="AlphaFoldDB" id="A0A2P2C0K2"/>
<accession>A0A2P2C0K2</accession>
<dbReference type="EMBL" id="CZKA01000020">
    <property type="protein sequence ID" value="CUR55550.1"/>
    <property type="molecule type" value="Genomic_DNA"/>
</dbReference>
<gene>
    <name evidence="1" type="ORF">NOCA2270185</name>
</gene>
<proteinExistence type="predicted"/>